<feature type="transmembrane region" description="Helical" evidence="6">
    <location>
        <begin position="383"/>
        <end position="402"/>
    </location>
</feature>
<dbReference type="OrthoDB" id="4867602at2"/>
<reference evidence="7 8" key="1">
    <citation type="submission" date="2018-09" db="EMBL/GenBank/DDBJ databases">
        <title>YIM 75507 draft genome.</title>
        <authorList>
            <person name="Tang S."/>
            <person name="Feng Y."/>
        </authorList>
    </citation>
    <scope>NUCLEOTIDE SEQUENCE [LARGE SCALE GENOMIC DNA]</scope>
    <source>
        <strain evidence="7 8">YIM 75507</strain>
    </source>
</reference>
<evidence type="ECO:0000256" key="5">
    <source>
        <dbReference type="ARBA" id="ARBA00023136"/>
    </source>
</evidence>
<dbReference type="PANTHER" id="PTHR30250">
    <property type="entry name" value="PST FAMILY PREDICTED COLANIC ACID TRANSPORTER"/>
    <property type="match status" value="1"/>
</dbReference>
<keyword evidence="5 6" id="KW-0472">Membrane</keyword>
<evidence type="ECO:0000256" key="2">
    <source>
        <dbReference type="ARBA" id="ARBA00022475"/>
    </source>
</evidence>
<evidence type="ECO:0000313" key="8">
    <source>
        <dbReference type="Proteomes" id="UP000265768"/>
    </source>
</evidence>
<evidence type="ECO:0000256" key="1">
    <source>
        <dbReference type="ARBA" id="ARBA00004651"/>
    </source>
</evidence>
<dbReference type="InterPro" id="IPR050833">
    <property type="entry name" value="Poly_Biosynth_Transport"/>
</dbReference>
<sequence>MTTRQAAEPETGAPGGGRLVGLLLGNAGARVGALGSLGLASVLVGRVGGAALVGVFFLIRMLPGVFTVISSGGQQSAIPYFLAGEEHPRDRVKSTLAMLTVLGSGFAGVLWLVLTPLWYFVWFRDEPGLGLAMALACAIPVATQLYVANTRALLQGMGDIKGGNGALFFEEFAFLPIYGLIVLTVAPAWGDPAAVGKHAAWLLVALVLADVVVAAGSAVRLRKVGYFSGWGPPDRALAVQVVKYGTRSEIGGLFHLLNSRLDALILGALGGTAILGVYQVAAKVAELLRVIGLTGPQVLYPVFAAEGRAAATRKTQRMMPLFLGAVVAAAVPLAAGALLIPWVFGPEFDAAIVPAWILIVGLLGDGVTGLLMGYFLGVGRPGLTSISLGVGLVVVAVLQVSLIGPFGVVGAAIATSIGYFVTTGMLIGWFVRVRASMLREGAPA</sequence>
<feature type="transmembrane region" description="Helical" evidence="6">
    <location>
        <begin position="33"/>
        <end position="59"/>
    </location>
</feature>
<comment type="subcellular location">
    <subcellularLocation>
        <location evidence="1">Cell membrane</location>
        <topology evidence="1">Multi-pass membrane protein</topology>
    </subcellularLocation>
</comment>
<feature type="transmembrane region" description="Helical" evidence="6">
    <location>
        <begin position="198"/>
        <end position="219"/>
    </location>
</feature>
<gene>
    <name evidence="7" type="ORF">D5H75_21425</name>
</gene>
<dbReference type="GO" id="GO:0005886">
    <property type="term" value="C:plasma membrane"/>
    <property type="evidence" value="ECO:0007669"/>
    <property type="project" value="UniProtKB-SubCell"/>
</dbReference>
<keyword evidence="4 6" id="KW-1133">Transmembrane helix</keyword>
<keyword evidence="2" id="KW-1003">Cell membrane</keyword>
<dbReference type="AlphaFoldDB" id="A0A3A4AMH0"/>
<evidence type="ECO:0000256" key="6">
    <source>
        <dbReference type="SAM" id="Phobius"/>
    </source>
</evidence>
<feature type="transmembrane region" description="Helical" evidence="6">
    <location>
        <begin position="167"/>
        <end position="186"/>
    </location>
</feature>
<evidence type="ECO:0000313" key="7">
    <source>
        <dbReference type="EMBL" id="RJL30866.1"/>
    </source>
</evidence>
<feature type="transmembrane region" description="Helical" evidence="6">
    <location>
        <begin position="96"/>
        <end position="122"/>
    </location>
</feature>
<dbReference type="EMBL" id="QZEY01000008">
    <property type="protein sequence ID" value="RJL30866.1"/>
    <property type="molecule type" value="Genomic_DNA"/>
</dbReference>
<feature type="transmembrane region" description="Helical" evidence="6">
    <location>
        <begin position="356"/>
        <end position="376"/>
    </location>
</feature>
<name>A0A3A4AMH0_9ACTN</name>
<evidence type="ECO:0000256" key="3">
    <source>
        <dbReference type="ARBA" id="ARBA00022692"/>
    </source>
</evidence>
<accession>A0A3A4AMH0</accession>
<keyword evidence="8" id="KW-1185">Reference proteome</keyword>
<dbReference type="Pfam" id="PF13440">
    <property type="entry name" value="Polysacc_synt_3"/>
    <property type="match status" value="1"/>
</dbReference>
<comment type="caution">
    <text evidence="7">The sequence shown here is derived from an EMBL/GenBank/DDBJ whole genome shotgun (WGS) entry which is preliminary data.</text>
</comment>
<organism evidence="7 8">
    <name type="scientific">Bailinhaonella thermotolerans</name>
    <dbReference type="NCBI Taxonomy" id="1070861"/>
    <lineage>
        <taxon>Bacteria</taxon>
        <taxon>Bacillati</taxon>
        <taxon>Actinomycetota</taxon>
        <taxon>Actinomycetes</taxon>
        <taxon>Streptosporangiales</taxon>
        <taxon>Streptosporangiaceae</taxon>
        <taxon>Bailinhaonella</taxon>
    </lineage>
</organism>
<dbReference type="RefSeq" id="WP_119928289.1">
    <property type="nucleotide sequence ID" value="NZ_QZEY01000008.1"/>
</dbReference>
<keyword evidence="3 6" id="KW-0812">Transmembrane</keyword>
<feature type="transmembrane region" description="Helical" evidence="6">
    <location>
        <begin position="408"/>
        <end position="431"/>
    </location>
</feature>
<feature type="transmembrane region" description="Helical" evidence="6">
    <location>
        <begin position="321"/>
        <end position="344"/>
    </location>
</feature>
<proteinExistence type="predicted"/>
<feature type="transmembrane region" description="Helical" evidence="6">
    <location>
        <begin position="128"/>
        <end position="147"/>
    </location>
</feature>
<dbReference type="PANTHER" id="PTHR30250:SF11">
    <property type="entry name" value="O-ANTIGEN TRANSPORTER-RELATED"/>
    <property type="match status" value="1"/>
</dbReference>
<evidence type="ECO:0000256" key="4">
    <source>
        <dbReference type="ARBA" id="ARBA00022989"/>
    </source>
</evidence>
<dbReference type="Proteomes" id="UP000265768">
    <property type="component" value="Unassembled WGS sequence"/>
</dbReference>
<protein>
    <submittedName>
        <fullName evidence="7">Uncharacterized protein</fullName>
    </submittedName>
</protein>